<keyword evidence="9" id="KW-1133">Transmembrane helix</keyword>
<evidence type="ECO:0000256" key="7">
    <source>
        <dbReference type="ARBA" id="ARBA00023453"/>
    </source>
</evidence>
<protein>
    <recommendedName>
        <fullName evidence="1">catechol O-methyltransferase</fullName>
        <ecNumber evidence="1">2.1.1.6</ecNumber>
    </recommendedName>
</protein>
<dbReference type="SUPFAM" id="SSF53335">
    <property type="entry name" value="S-adenosyl-L-methionine-dependent methyltransferases"/>
    <property type="match status" value="1"/>
</dbReference>
<evidence type="ECO:0000256" key="9">
    <source>
        <dbReference type="SAM" id="Phobius"/>
    </source>
</evidence>
<name>A0A670JIN5_PODMU</name>
<feature type="compositionally biased region" description="Basic residues" evidence="8">
    <location>
        <begin position="110"/>
        <end position="119"/>
    </location>
</feature>
<dbReference type="GO" id="GO:0042417">
    <property type="term" value="P:dopamine metabolic process"/>
    <property type="evidence" value="ECO:0007669"/>
    <property type="project" value="TreeGrafter"/>
</dbReference>
<organism evidence="10 11">
    <name type="scientific">Podarcis muralis</name>
    <name type="common">Wall lizard</name>
    <name type="synonym">Lacerta muralis</name>
    <dbReference type="NCBI Taxonomy" id="64176"/>
    <lineage>
        <taxon>Eukaryota</taxon>
        <taxon>Metazoa</taxon>
        <taxon>Chordata</taxon>
        <taxon>Craniata</taxon>
        <taxon>Vertebrata</taxon>
        <taxon>Euteleostomi</taxon>
        <taxon>Lepidosauria</taxon>
        <taxon>Squamata</taxon>
        <taxon>Bifurcata</taxon>
        <taxon>Unidentata</taxon>
        <taxon>Episquamata</taxon>
        <taxon>Laterata</taxon>
        <taxon>Lacertibaenia</taxon>
        <taxon>Lacertidae</taxon>
        <taxon>Podarcis</taxon>
    </lineage>
</organism>
<dbReference type="PROSITE" id="PS51682">
    <property type="entry name" value="SAM_OMT_I"/>
    <property type="match status" value="1"/>
</dbReference>
<keyword evidence="11" id="KW-1185">Reference proteome</keyword>
<evidence type="ECO:0000256" key="8">
    <source>
        <dbReference type="SAM" id="MobiDB-lite"/>
    </source>
</evidence>
<dbReference type="Proteomes" id="UP000472272">
    <property type="component" value="Chromosome 16"/>
</dbReference>
<keyword evidence="6" id="KW-0128">Catecholamine metabolism</keyword>
<proteinExistence type="inferred from homology"/>
<dbReference type="GO" id="GO:0032502">
    <property type="term" value="P:developmental process"/>
    <property type="evidence" value="ECO:0007669"/>
    <property type="project" value="TreeGrafter"/>
</dbReference>
<dbReference type="GO" id="GO:0032259">
    <property type="term" value="P:methylation"/>
    <property type="evidence" value="ECO:0007669"/>
    <property type="project" value="UniProtKB-KW"/>
</dbReference>
<comment type="similarity">
    <text evidence="7">Belongs to the class I-like SAM-binding methyltransferase superfamily. Cation-dependent O-methyltransferase family.</text>
</comment>
<dbReference type="AlphaFoldDB" id="A0A670JIN5"/>
<feature type="transmembrane region" description="Helical" evidence="9">
    <location>
        <begin position="136"/>
        <end position="160"/>
    </location>
</feature>
<sequence length="396" mass="44493">MQRRNPRLGRLPRLDSCLPGSSPLQPSFAEAPAPSPPACDPRRPWGIPVPEDRARAVRQSPGLRRKRGLARHSAAMLLYGSPASPRGPRPSDQGLPARVPGCLLAPPQTPRRRGRRRRSQAGGAEKGRLRCRMLEGWILTILVSVGVGSLLFMVALVILLRNNIHATMFWNEIVLEKITNFVMDQSKEQRILNSVSYNAVKGDPESVLDCIDNYCSQKEWAMNVGDEKGVILDKVVEEADPTIALEFGTYVGYSAIRIARLLKPNARLLTIEFNPEFASIAREIIEIAGLSEKITIIEGHSQDIIPQLREKYQVDKVDFVFLDHWKERYCPDTILLEECGYLKKGSILLADNIVYPGAPDFVKYIRSHKSFDCTNYPSHLEYMKVEDAMEKAVYMG</sequence>
<keyword evidence="2" id="KW-0489">Methyltransferase</keyword>
<dbReference type="PANTHER" id="PTHR43836:SF3">
    <property type="entry name" value="CATECHOL O-METHYLTRANSFERASE"/>
    <property type="match status" value="1"/>
</dbReference>
<reference evidence="10" key="3">
    <citation type="submission" date="2025-09" db="UniProtKB">
        <authorList>
            <consortium name="Ensembl"/>
        </authorList>
    </citation>
    <scope>IDENTIFICATION</scope>
</reference>
<reference evidence="10 11" key="1">
    <citation type="journal article" date="2019" name="Proc. Natl. Acad. Sci. U.S.A.">
        <title>Regulatory changes in pterin and carotenoid genes underlie balanced color polymorphisms in the wall lizard.</title>
        <authorList>
            <person name="Andrade P."/>
            <person name="Pinho C."/>
            <person name="Perez I de Lanuza G."/>
            <person name="Afonso S."/>
            <person name="Brejcha J."/>
            <person name="Rubin C.J."/>
            <person name="Wallerman O."/>
            <person name="Pereira P."/>
            <person name="Sabatino S.J."/>
            <person name="Bellati A."/>
            <person name="Pellitteri-Rosa D."/>
            <person name="Bosakova Z."/>
            <person name="Bunikis I."/>
            <person name="Carretero M.A."/>
            <person name="Feiner N."/>
            <person name="Marsik P."/>
            <person name="Pauperio F."/>
            <person name="Salvi D."/>
            <person name="Soler L."/>
            <person name="While G.M."/>
            <person name="Uller T."/>
            <person name="Font E."/>
            <person name="Andersson L."/>
            <person name="Carneiro M."/>
        </authorList>
    </citation>
    <scope>NUCLEOTIDE SEQUENCE</scope>
</reference>
<keyword evidence="5" id="KW-0531">Neurotransmitter degradation</keyword>
<dbReference type="GO" id="GO:0016206">
    <property type="term" value="F:catechol O-methyltransferase activity"/>
    <property type="evidence" value="ECO:0007669"/>
    <property type="project" value="UniProtKB-EC"/>
</dbReference>
<dbReference type="FunFam" id="3.40.50.150:FF:000054">
    <property type="entry name" value="Catechol O-methyltransferase"/>
    <property type="match status" value="1"/>
</dbReference>
<evidence type="ECO:0000256" key="5">
    <source>
        <dbReference type="ARBA" id="ARBA00022867"/>
    </source>
</evidence>
<dbReference type="InterPro" id="IPR029063">
    <property type="entry name" value="SAM-dependent_MTases_sf"/>
</dbReference>
<keyword evidence="9" id="KW-0472">Membrane</keyword>
<dbReference type="PANTHER" id="PTHR43836">
    <property type="entry name" value="CATECHOL O-METHYLTRANSFERASE 1-RELATED"/>
    <property type="match status" value="1"/>
</dbReference>
<dbReference type="OMA" id="MITYQRI"/>
<dbReference type="GO" id="GO:0042424">
    <property type="term" value="P:catecholamine catabolic process"/>
    <property type="evidence" value="ECO:0007669"/>
    <property type="project" value="Ensembl"/>
</dbReference>
<evidence type="ECO:0000313" key="10">
    <source>
        <dbReference type="Ensembl" id="ENSPMRP00000024658.1"/>
    </source>
</evidence>
<dbReference type="Gene3D" id="3.40.50.150">
    <property type="entry name" value="Vaccinia Virus protein VP39"/>
    <property type="match status" value="1"/>
</dbReference>
<evidence type="ECO:0000256" key="2">
    <source>
        <dbReference type="ARBA" id="ARBA00022603"/>
    </source>
</evidence>
<dbReference type="GO" id="GO:0030425">
    <property type="term" value="C:dendrite"/>
    <property type="evidence" value="ECO:0007669"/>
    <property type="project" value="TreeGrafter"/>
</dbReference>
<keyword evidence="3" id="KW-0808">Transferase</keyword>
<keyword evidence="9" id="KW-0812">Transmembrane</keyword>
<accession>A0A670JIN5</accession>
<evidence type="ECO:0000256" key="1">
    <source>
        <dbReference type="ARBA" id="ARBA00012880"/>
    </source>
</evidence>
<dbReference type="GeneTree" id="ENSGT00940000155317"/>
<dbReference type="InterPro" id="IPR002935">
    <property type="entry name" value="SAM_O-MeTrfase"/>
</dbReference>
<dbReference type="GO" id="GO:0030424">
    <property type="term" value="C:axon"/>
    <property type="evidence" value="ECO:0007669"/>
    <property type="project" value="TreeGrafter"/>
</dbReference>
<reference evidence="10" key="2">
    <citation type="submission" date="2025-08" db="UniProtKB">
        <authorList>
            <consortium name="Ensembl"/>
        </authorList>
    </citation>
    <scope>IDENTIFICATION</scope>
</reference>
<gene>
    <name evidence="10" type="primary">COMT</name>
</gene>
<keyword evidence="4" id="KW-0949">S-adenosyl-L-methionine</keyword>
<evidence type="ECO:0000256" key="4">
    <source>
        <dbReference type="ARBA" id="ARBA00022691"/>
    </source>
</evidence>
<feature type="region of interest" description="Disordered" evidence="8">
    <location>
        <begin position="1"/>
        <end position="125"/>
    </location>
</feature>
<evidence type="ECO:0000256" key="6">
    <source>
        <dbReference type="ARBA" id="ARBA00022939"/>
    </source>
</evidence>
<dbReference type="Pfam" id="PF01596">
    <property type="entry name" value="Methyltransf_3"/>
    <property type="match status" value="1"/>
</dbReference>
<evidence type="ECO:0000313" key="11">
    <source>
        <dbReference type="Proteomes" id="UP000472272"/>
    </source>
</evidence>
<evidence type="ECO:0000256" key="3">
    <source>
        <dbReference type="ARBA" id="ARBA00022679"/>
    </source>
</evidence>
<dbReference type="Ensembl" id="ENSPMRT00000026164.1">
    <property type="protein sequence ID" value="ENSPMRP00000024658.1"/>
    <property type="gene ID" value="ENSPMRG00000015933.1"/>
</dbReference>
<dbReference type="GO" id="GO:0016020">
    <property type="term" value="C:membrane"/>
    <property type="evidence" value="ECO:0007669"/>
    <property type="project" value="TreeGrafter"/>
</dbReference>
<dbReference type="EC" id="2.1.1.6" evidence="1"/>